<keyword evidence="1" id="KW-0472">Membrane</keyword>
<keyword evidence="4" id="KW-1185">Reference proteome</keyword>
<name>A0A2P6QAA2_ROSCH</name>
<dbReference type="PROSITE" id="PS50181">
    <property type="entry name" value="FBOX"/>
    <property type="match status" value="1"/>
</dbReference>
<comment type="caution">
    <text evidence="3">The sequence shown here is derived from an EMBL/GenBank/DDBJ whole genome shotgun (WGS) entry which is preliminary data.</text>
</comment>
<dbReference type="SUPFAM" id="SSF81383">
    <property type="entry name" value="F-box domain"/>
    <property type="match status" value="1"/>
</dbReference>
<feature type="transmembrane region" description="Helical" evidence="1">
    <location>
        <begin position="128"/>
        <end position="146"/>
    </location>
</feature>
<accession>A0A2P6QAA2</accession>
<dbReference type="PANTHER" id="PTHR31672:SF13">
    <property type="entry name" value="F-BOX PROTEIN CPR30-LIKE"/>
    <property type="match status" value="1"/>
</dbReference>
<evidence type="ECO:0000313" key="4">
    <source>
        <dbReference type="Proteomes" id="UP000238479"/>
    </source>
</evidence>
<dbReference type="InterPro" id="IPR036047">
    <property type="entry name" value="F-box-like_dom_sf"/>
</dbReference>
<dbReference type="EMBL" id="PDCK01000043">
    <property type="protein sequence ID" value="PRQ31097.1"/>
    <property type="molecule type" value="Genomic_DNA"/>
</dbReference>
<proteinExistence type="predicted"/>
<dbReference type="InterPro" id="IPR050796">
    <property type="entry name" value="SCF_F-box_component"/>
</dbReference>
<dbReference type="Gramene" id="PRQ31097">
    <property type="protein sequence ID" value="PRQ31097"/>
    <property type="gene ID" value="RchiOBHm_Chr5g0031761"/>
</dbReference>
<gene>
    <name evidence="3" type="ORF">RchiOBHm_Chr5g0031761</name>
</gene>
<evidence type="ECO:0000313" key="3">
    <source>
        <dbReference type="EMBL" id="PRQ31097.1"/>
    </source>
</evidence>
<dbReference type="Proteomes" id="UP000238479">
    <property type="component" value="Chromosome 5"/>
</dbReference>
<dbReference type="Gene3D" id="1.20.1280.50">
    <property type="match status" value="1"/>
</dbReference>
<keyword evidence="1" id="KW-1133">Transmembrane helix</keyword>
<sequence length="148" mass="17176">MWEDCYEGKSLLSPESASKLCLSITHVFQNWLKSLPQEIIPTILIRLPIKSLIRFTSVCKSWRSTIKDPSFIRTHLTHTLNLNDQNATHLILLHNYGSKGDSYSLHYDNNEVSQYCSIEFPIGLKNRMKNFVFVLWILVMGSFCLLRI</sequence>
<dbReference type="PANTHER" id="PTHR31672">
    <property type="entry name" value="BNACNNG10540D PROTEIN"/>
    <property type="match status" value="1"/>
</dbReference>
<dbReference type="InterPro" id="IPR001810">
    <property type="entry name" value="F-box_dom"/>
</dbReference>
<dbReference type="CDD" id="cd22157">
    <property type="entry name" value="F-box_AtFBW1-like"/>
    <property type="match status" value="1"/>
</dbReference>
<reference evidence="3 4" key="1">
    <citation type="journal article" date="2018" name="Nat. Genet.">
        <title>The Rosa genome provides new insights in the design of modern roses.</title>
        <authorList>
            <person name="Bendahmane M."/>
        </authorList>
    </citation>
    <scope>NUCLEOTIDE SEQUENCE [LARGE SCALE GENOMIC DNA]</scope>
    <source>
        <strain evidence="4">cv. Old Blush</strain>
    </source>
</reference>
<evidence type="ECO:0000256" key="1">
    <source>
        <dbReference type="SAM" id="Phobius"/>
    </source>
</evidence>
<dbReference type="OMA" id="TIYCHNT"/>
<organism evidence="3 4">
    <name type="scientific">Rosa chinensis</name>
    <name type="common">China rose</name>
    <dbReference type="NCBI Taxonomy" id="74649"/>
    <lineage>
        <taxon>Eukaryota</taxon>
        <taxon>Viridiplantae</taxon>
        <taxon>Streptophyta</taxon>
        <taxon>Embryophyta</taxon>
        <taxon>Tracheophyta</taxon>
        <taxon>Spermatophyta</taxon>
        <taxon>Magnoliopsida</taxon>
        <taxon>eudicotyledons</taxon>
        <taxon>Gunneridae</taxon>
        <taxon>Pentapetalae</taxon>
        <taxon>rosids</taxon>
        <taxon>fabids</taxon>
        <taxon>Rosales</taxon>
        <taxon>Rosaceae</taxon>
        <taxon>Rosoideae</taxon>
        <taxon>Rosoideae incertae sedis</taxon>
        <taxon>Rosa</taxon>
    </lineage>
</organism>
<dbReference type="Pfam" id="PF00646">
    <property type="entry name" value="F-box"/>
    <property type="match status" value="1"/>
</dbReference>
<dbReference type="AlphaFoldDB" id="A0A2P6QAA2"/>
<dbReference type="SMART" id="SM00256">
    <property type="entry name" value="FBOX"/>
    <property type="match status" value="1"/>
</dbReference>
<evidence type="ECO:0000259" key="2">
    <source>
        <dbReference type="PROSITE" id="PS50181"/>
    </source>
</evidence>
<keyword evidence="1" id="KW-0812">Transmembrane</keyword>
<feature type="domain" description="F-box" evidence="2">
    <location>
        <begin position="29"/>
        <end position="75"/>
    </location>
</feature>
<protein>
    <submittedName>
        <fullName evidence="3">Putative F-box domain-containing protein</fullName>
    </submittedName>
</protein>